<sequence>SRWQGGGTDERGVSLLGKGTAADRWAPENWCWLGGFDGSRSVLMREDLLWSTDDAVVDDDEDQLRGELLGLGEGEAMGSVLVREIREACVQKEGLGRVAWESRGRPWIG</sequence>
<protein>
    <submittedName>
        <fullName evidence="1">Uncharacterized protein</fullName>
    </submittedName>
</protein>
<keyword evidence="2" id="KW-1185">Reference proteome</keyword>
<gene>
    <name evidence="1" type="ORF">H0E87_020275</name>
</gene>
<evidence type="ECO:0000313" key="1">
    <source>
        <dbReference type="EMBL" id="KAH8493464.1"/>
    </source>
</evidence>
<name>A0A8T2XL76_POPDE</name>
<dbReference type="EMBL" id="JACEGQ020000011">
    <property type="protein sequence ID" value="KAH8493464.1"/>
    <property type="molecule type" value="Genomic_DNA"/>
</dbReference>
<reference evidence="1" key="1">
    <citation type="journal article" date="2021" name="J. Hered.">
        <title>Genome Assembly of Salicaceae Populus deltoides (Eastern Cottonwood) I-69 Based on Nanopore Sequencing and Hi-C Technologies.</title>
        <authorList>
            <person name="Bai S."/>
            <person name="Wu H."/>
            <person name="Zhang J."/>
            <person name="Pan Z."/>
            <person name="Zhao W."/>
            <person name="Li Z."/>
            <person name="Tong C."/>
        </authorList>
    </citation>
    <scope>NUCLEOTIDE SEQUENCE</scope>
    <source>
        <tissue evidence="1">Leaf</tissue>
    </source>
</reference>
<organism evidence="1 2">
    <name type="scientific">Populus deltoides</name>
    <name type="common">Eastern poplar</name>
    <name type="synonym">Eastern cottonwood</name>
    <dbReference type="NCBI Taxonomy" id="3696"/>
    <lineage>
        <taxon>Eukaryota</taxon>
        <taxon>Viridiplantae</taxon>
        <taxon>Streptophyta</taxon>
        <taxon>Embryophyta</taxon>
        <taxon>Tracheophyta</taxon>
        <taxon>Spermatophyta</taxon>
        <taxon>Magnoliopsida</taxon>
        <taxon>eudicotyledons</taxon>
        <taxon>Gunneridae</taxon>
        <taxon>Pentapetalae</taxon>
        <taxon>rosids</taxon>
        <taxon>fabids</taxon>
        <taxon>Malpighiales</taxon>
        <taxon>Salicaceae</taxon>
        <taxon>Saliceae</taxon>
        <taxon>Populus</taxon>
    </lineage>
</organism>
<comment type="caution">
    <text evidence="1">The sequence shown here is derived from an EMBL/GenBank/DDBJ whole genome shotgun (WGS) entry which is preliminary data.</text>
</comment>
<proteinExistence type="predicted"/>
<accession>A0A8T2XL76</accession>
<feature type="non-terminal residue" evidence="1">
    <location>
        <position position="109"/>
    </location>
</feature>
<dbReference type="AlphaFoldDB" id="A0A8T2XL76"/>
<dbReference type="Proteomes" id="UP000807159">
    <property type="component" value="Chromosome 11"/>
</dbReference>
<evidence type="ECO:0000313" key="2">
    <source>
        <dbReference type="Proteomes" id="UP000807159"/>
    </source>
</evidence>